<evidence type="ECO:0000256" key="1">
    <source>
        <dbReference type="SAM" id="MobiDB-lite"/>
    </source>
</evidence>
<organism evidence="2 3">
    <name type="scientific">Hypsibius exemplaris</name>
    <name type="common">Freshwater tardigrade</name>
    <dbReference type="NCBI Taxonomy" id="2072580"/>
    <lineage>
        <taxon>Eukaryota</taxon>
        <taxon>Metazoa</taxon>
        <taxon>Ecdysozoa</taxon>
        <taxon>Tardigrada</taxon>
        <taxon>Eutardigrada</taxon>
        <taxon>Parachela</taxon>
        <taxon>Hypsibioidea</taxon>
        <taxon>Hypsibiidae</taxon>
        <taxon>Hypsibius</taxon>
    </lineage>
</organism>
<comment type="caution">
    <text evidence="2">The sequence shown here is derived from an EMBL/GenBank/DDBJ whole genome shotgun (WGS) entry which is preliminary data.</text>
</comment>
<gene>
    <name evidence="2" type="ORF">BV898_00975</name>
</gene>
<feature type="region of interest" description="Disordered" evidence="1">
    <location>
        <begin position="1"/>
        <end position="47"/>
    </location>
</feature>
<dbReference type="Proteomes" id="UP000192578">
    <property type="component" value="Unassembled WGS sequence"/>
</dbReference>
<reference evidence="3" key="1">
    <citation type="submission" date="2017-01" db="EMBL/GenBank/DDBJ databases">
        <title>Comparative genomics of anhydrobiosis in the tardigrade Hypsibius dujardini.</title>
        <authorList>
            <person name="Yoshida Y."/>
            <person name="Koutsovoulos G."/>
            <person name="Laetsch D."/>
            <person name="Stevens L."/>
            <person name="Kumar S."/>
            <person name="Horikawa D."/>
            <person name="Ishino K."/>
            <person name="Komine S."/>
            <person name="Tomita M."/>
            <person name="Blaxter M."/>
            <person name="Arakawa K."/>
        </authorList>
    </citation>
    <scope>NUCLEOTIDE SEQUENCE [LARGE SCALE GENOMIC DNA]</scope>
    <source>
        <strain evidence="3">Z151</strain>
    </source>
</reference>
<evidence type="ECO:0000313" key="2">
    <source>
        <dbReference type="EMBL" id="OQV25292.1"/>
    </source>
</evidence>
<keyword evidence="3" id="KW-1185">Reference proteome</keyword>
<dbReference type="AlphaFoldDB" id="A0A1W0XD42"/>
<dbReference type="EMBL" id="MTYJ01000003">
    <property type="protein sequence ID" value="OQV25292.1"/>
    <property type="molecule type" value="Genomic_DNA"/>
</dbReference>
<accession>A0A1W0XD42</accession>
<dbReference type="OrthoDB" id="10648821at2759"/>
<proteinExistence type="predicted"/>
<sequence length="302" mass="34488">MAIEEPIPLMRGAGDAMEEEDEVDKENSDPTTTESPIKWNQAATTDVPSTTVMSESIAAANREELAERLFQKWQFEVASVKMDPEWRKTDDRLLELGRGTVEMYCGEVEDEARHVVSSNLVHLMAEMTKSKNGSKSLATEELLCSLNRTVEANFRNETFPKAVANFRRNLYEAFAPRDDFDDGFNQDLQVPLEEDDEEHPEETLNNLESLLKQLRLASARNVAIAKQRQRNARLKYILGQLDMQIRSYRNFLDFLQAESDKIETVAEIQDGLSCLARAKEQHEELRLFRQLRLRGGSEASLT</sequence>
<name>A0A1W0XD42_HYPEX</name>
<evidence type="ECO:0000313" key="3">
    <source>
        <dbReference type="Proteomes" id="UP000192578"/>
    </source>
</evidence>
<protein>
    <submittedName>
        <fullName evidence="2">Uncharacterized protein</fullName>
    </submittedName>
</protein>